<gene>
    <name evidence="12" type="ORF">OCBIM_22008975mg</name>
</gene>
<keyword evidence="8" id="KW-0807">Transducer</keyword>
<name>A0A0L8HQF4_OCTBM</name>
<evidence type="ECO:0000256" key="2">
    <source>
        <dbReference type="ARBA" id="ARBA00022475"/>
    </source>
</evidence>
<evidence type="ECO:0000259" key="11">
    <source>
        <dbReference type="PROSITE" id="PS50262"/>
    </source>
</evidence>
<dbReference type="PRINTS" id="PR00237">
    <property type="entry name" value="GPCRRHODOPSN"/>
</dbReference>
<dbReference type="Pfam" id="PF00001">
    <property type="entry name" value="7tm_1"/>
    <property type="match status" value="1"/>
</dbReference>
<organism evidence="12">
    <name type="scientific">Octopus bimaculoides</name>
    <name type="common">California two-spotted octopus</name>
    <dbReference type="NCBI Taxonomy" id="37653"/>
    <lineage>
        <taxon>Eukaryota</taxon>
        <taxon>Metazoa</taxon>
        <taxon>Spiralia</taxon>
        <taxon>Lophotrochozoa</taxon>
        <taxon>Mollusca</taxon>
        <taxon>Cephalopoda</taxon>
        <taxon>Coleoidea</taxon>
        <taxon>Octopodiformes</taxon>
        <taxon>Octopoda</taxon>
        <taxon>Incirrata</taxon>
        <taxon>Octopodidae</taxon>
        <taxon>Octopus</taxon>
    </lineage>
</organism>
<dbReference type="EMBL" id="KQ417544">
    <property type="protein sequence ID" value="KOF91404.1"/>
    <property type="molecule type" value="Genomic_DNA"/>
</dbReference>
<evidence type="ECO:0000256" key="8">
    <source>
        <dbReference type="ARBA" id="ARBA00023224"/>
    </source>
</evidence>
<accession>A0A0L8HQF4</accession>
<evidence type="ECO:0000256" key="3">
    <source>
        <dbReference type="ARBA" id="ARBA00022692"/>
    </source>
</evidence>
<keyword evidence="3 10" id="KW-0812">Transmembrane</keyword>
<reference evidence="12" key="1">
    <citation type="submission" date="2015-07" db="EMBL/GenBank/DDBJ databases">
        <title>MeaNS - Measles Nucleotide Surveillance Program.</title>
        <authorList>
            <person name="Tran T."/>
            <person name="Druce J."/>
        </authorList>
    </citation>
    <scope>NUCLEOTIDE SEQUENCE</scope>
    <source>
        <strain evidence="12">UCB-OBI-ISO-001</strain>
        <tissue evidence="12">Gonad</tissue>
    </source>
</reference>
<feature type="compositionally biased region" description="Polar residues" evidence="9">
    <location>
        <begin position="244"/>
        <end position="255"/>
    </location>
</feature>
<keyword evidence="7" id="KW-0675">Receptor</keyword>
<dbReference type="AlphaFoldDB" id="A0A0L8HQF4"/>
<dbReference type="PROSITE" id="PS50262">
    <property type="entry name" value="G_PROTEIN_RECEP_F1_2"/>
    <property type="match status" value="1"/>
</dbReference>
<keyword evidence="4 10" id="KW-1133">Transmembrane helix</keyword>
<dbReference type="Gene3D" id="1.20.1070.10">
    <property type="entry name" value="Rhodopsin 7-helix transmembrane proteins"/>
    <property type="match status" value="1"/>
</dbReference>
<keyword evidence="6 10" id="KW-0472">Membrane</keyword>
<dbReference type="CDD" id="cd00637">
    <property type="entry name" value="7tm_classA_rhodopsin-like"/>
    <property type="match status" value="1"/>
</dbReference>
<feature type="region of interest" description="Disordered" evidence="9">
    <location>
        <begin position="238"/>
        <end position="257"/>
    </location>
</feature>
<evidence type="ECO:0000256" key="9">
    <source>
        <dbReference type="SAM" id="MobiDB-lite"/>
    </source>
</evidence>
<dbReference type="InterPro" id="IPR017452">
    <property type="entry name" value="GPCR_Rhodpsn_7TM"/>
</dbReference>
<evidence type="ECO:0000256" key="6">
    <source>
        <dbReference type="ARBA" id="ARBA00023136"/>
    </source>
</evidence>
<dbReference type="PANTHER" id="PTHR22752">
    <property type="entry name" value="G PROTEIN-COUPLED RECEPTOR"/>
    <property type="match status" value="1"/>
</dbReference>
<keyword evidence="5" id="KW-0297">G-protein coupled receptor</keyword>
<comment type="subcellular location">
    <subcellularLocation>
        <location evidence="1">Cell membrane</location>
        <topology evidence="1">Multi-pass membrane protein</topology>
    </subcellularLocation>
</comment>
<feature type="transmembrane region" description="Helical" evidence="10">
    <location>
        <begin position="23"/>
        <end position="48"/>
    </location>
</feature>
<feature type="domain" description="G-protein coupled receptors family 1 profile" evidence="11">
    <location>
        <begin position="1"/>
        <end position="196"/>
    </location>
</feature>
<dbReference type="GO" id="GO:0005886">
    <property type="term" value="C:plasma membrane"/>
    <property type="evidence" value="ECO:0007669"/>
    <property type="project" value="UniProtKB-SubCell"/>
</dbReference>
<dbReference type="InterPro" id="IPR000276">
    <property type="entry name" value="GPCR_Rhodpsn"/>
</dbReference>
<evidence type="ECO:0000256" key="4">
    <source>
        <dbReference type="ARBA" id="ARBA00022989"/>
    </source>
</evidence>
<feature type="transmembrane region" description="Helical" evidence="10">
    <location>
        <begin position="179"/>
        <end position="199"/>
    </location>
</feature>
<feature type="transmembrane region" description="Helical" evidence="10">
    <location>
        <begin position="145"/>
        <end position="164"/>
    </location>
</feature>
<dbReference type="GO" id="GO:0004930">
    <property type="term" value="F:G protein-coupled receptor activity"/>
    <property type="evidence" value="ECO:0007669"/>
    <property type="project" value="UniProtKB-KW"/>
</dbReference>
<evidence type="ECO:0000256" key="7">
    <source>
        <dbReference type="ARBA" id="ARBA00023170"/>
    </source>
</evidence>
<evidence type="ECO:0000256" key="5">
    <source>
        <dbReference type="ARBA" id="ARBA00023040"/>
    </source>
</evidence>
<evidence type="ECO:0000256" key="1">
    <source>
        <dbReference type="ARBA" id="ARBA00004651"/>
    </source>
</evidence>
<evidence type="ECO:0000313" key="12">
    <source>
        <dbReference type="EMBL" id="KOF91404.1"/>
    </source>
</evidence>
<dbReference type="OrthoDB" id="10071887at2759"/>
<evidence type="ECO:0000256" key="10">
    <source>
        <dbReference type="SAM" id="Phobius"/>
    </source>
</evidence>
<sequence>MPLFGVGSYCVQNFLCVAVWSNLVYTVLMCILNFFIPLFLMLFCYITIIKVARCHATRITAVQSQARKFSDIDMTGPVATAIAHPLRRLSMISFPTATNMEYEGIDQLHGAFTSDIEQDTFSDLDSYSPINLTVPGIRRDIRTGIRLLGAILAYVVFYFTYVYVKMTDQNSSSISHLEVFGTWMCLLSSVCNPFLYAIVSKRFRLAVRRLFQQRRKRPTHIKNRCPLQKVQNIPPRIWQRRRAGSSSSDPTSEKVNVNEKRMPSLLSLPSLAQIQNTPNEKHQKEEAVSVVKSTRFLEVPHAHASRVQTSTNVSESKTKIPVNGMAITVPTESKNGLIKKWLKFRSESIGKTKKKSEQDSDVFCGENKANIKIQVDLVGT</sequence>
<dbReference type="SUPFAM" id="SSF81321">
    <property type="entry name" value="Family A G protein-coupled receptor-like"/>
    <property type="match status" value="1"/>
</dbReference>
<proteinExistence type="predicted"/>
<protein>
    <recommendedName>
        <fullName evidence="11">G-protein coupled receptors family 1 profile domain-containing protein</fullName>
    </recommendedName>
</protein>
<keyword evidence="2" id="KW-1003">Cell membrane</keyword>